<organism evidence="5 6">
    <name type="scientific">Diceros bicornis minor</name>
    <name type="common">South-central black rhinoceros</name>
    <dbReference type="NCBI Taxonomy" id="77932"/>
    <lineage>
        <taxon>Eukaryota</taxon>
        <taxon>Metazoa</taxon>
        <taxon>Chordata</taxon>
        <taxon>Craniata</taxon>
        <taxon>Vertebrata</taxon>
        <taxon>Euteleostomi</taxon>
        <taxon>Mammalia</taxon>
        <taxon>Eutheria</taxon>
        <taxon>Laurasiatheria</taxon>
        <taxon>Perissodactyla</taxon>
        <taxon>Rhinocerotidae</taxon>
        <taxon>Diceros</taxon>
    </lineage>
</organism>
<dbReference type="Pfam" id="PF00406">
    <property type="entry name" value="ADK"/>
    <property type="match status" value="1"/>
</dbReference>
<sequence>MDKVDRRGLTWAGAGVKGLHGCLPHRVWGCAKPTFSSEKLVRAVPLNSSKSFGPHTDISCRLMGEIIMLAHKTFLAFTHTVFCKSNVMGYGWILDGIPESREQALMIQTLGITPRHVIVLSAPDTVLIERNLGKRVDPQTGEIYHTTFDWPPEPEIQNRLMVPGGISELETAGKLLEYHRNIVRILPSYSKILKVISADQPCMDVFYQALTYVQTNRRSNAPFTPRVLLCGPVGSGKSLQAALLAQKYGLVNVCCGHLLKEAVAEKSKFGEMIQPFFEKDTAECLLSVTDNI</sequence>
<dbReference type="InterPro" id="IPR036193">
    <property type="entry name" value="ADK_active_lid_dom_sf"/>
</dbReference>
<protein>
    <recommendedName>
        <fullName evidence="7">Nucleoside-diphosphate kinase</fullName>
    </recommendedName>
</protein>
<name>A0A7J7EZA6_DICBM</name>
<evidence type="ECO:0000256" key="3">
    <source>
        <dbReference type="ARBA" id="ARBA00022741"/>
    </source>
</evidence>
<keyword evidence="2" id="KW-0808">Transferase</keyword>
<accession>A0A7J7EZA6</accession>
<evidence type="ECO:0000256" key="4">
    <source>
        <dbReference type="ARBA" id="ARBA00022777"/>
    </source>
</evidence>
<evidence type="ECO:0000256" key="1">
    <source>
        <dbReference type="ARBA" id="ARBA00007220"/>
    </source>
</evidence>
<evidence type="ECO:0008006" key="7">
    <source>
        <dbReference type="Google" id="ProtNLM"/>
    </source>
</evidence>
<dbReference type="GO" id="GO:0004017">
    <property type="term" value="F:AMP kinase activity"/>
    <property type="evidence" value="ECO:0007669"/>
    <property type="project" value="InterPro"/>
</dbReference>
<dbReference type="EMBL" id="JACDTQ010001806">
    <property type="protein sequence ID" value="KAF5920978.1"/>
    <property type="molecule type" value="Genomic_DNA"/>
</dbReference>
<gene>
    <name evidence="5" type="ORF">HPG69_014667</name>
</gene>
<proteinExistence type="inferred from homology"/>
<dbReference type="AlphaFoldDB" id="A0A7J7EZA6"/>
<reference evidence="5 6" key="1">
    <citation type="journal article" date="2020" name="Mol. Biol. Evol.">
        <title>Interspecific Gene Flow and the Evolution of Specialization in Black and White Rhinoceros.</title>
        <authorList>
            <person name="Moodley Y."/>
            <person name="Westbury M.V."/>
            <person name="Russo I.M."/>
            <person name="Gopalakrishnan S."/>
            <person name="Rakotoarivelo A."/>
            <person name="Olsen R.A."/>
            <person name="Prost S."/>
            <person name="Tunstall T."/>
            <person name="Ryder O.A."/>
            <person name="Dalen L."/>
            <person name="Bruford M.W."/>
        </authorList>
    </citation>
    <scope>NUCLEOTIDE SEQUENCE [LARGE SCALE GENOMIC DNA]</scope>
    <source>
        <strain evidence="5">SBR-YM</strain>
        <tissue evidence="5">Skin</tissue>
    </source>
</reference>
<keyword evidence="4" id="KW-0418">Kinase</keyword>
<dbReference type="SUPFAM" id="SSF57774">
    <property type="entry name" value="Microbial and mitochondrial ADK, insert 'zinc finger' domain"/>
    <property type="match status" value="1"/>
</dbReference>
<dbReference type="InterPro" id="IPR000850">
    <property type="entry name" value="Adenylat/UMP-CMP_kin"/>
</dbReference>
<evidence type="ECO:0000313" key="6">
    <source>
        <dbReference type="Proteomes" id="UP000551758"/>
    </source>
</evidence>
<evidence type="ECO:0000256" key="2">
    <source>
        <dbReference type="ARBA" id="ARBA00022679"/>
    </source>
</evidence>
<dbReference type="Gene3D" id="3.40.50.300">
    <property type="entry name" value="P-loop containing nucleotide triphosphate hydrolases"/>
    <property type="match status" value="2"/>
</dbReference>
<dbReference type="GO" id="GO:0005524">
    <property type="term" value="F:ATP binding"/>
    <property type="evidence" value="ECO:0007669"/>
    <property type="project" value="InterPro"/>
</dbReference>
<dbReference type="Proteomes" id="UP000551758">
    <property type="component" value="Unassembled WGS sequence"/>
</dbReference>
<dbReference type="InterPro" id="IPR027417">
    <property type="entry name" value="P-loop_NTPase"/>
</dbReference>
<keyword evidence="6" id="KW-1185">Reference proteome</keyword>
<comment type="caution">
    <text evidence="5">The sequence shown here is derived from an EMBL/GenBank/DDBJ whole genome shotgun (WGS) entry which is preliminary data.</text>
</comment>
<dbReference type="PANTHER" id="PTHR23359">
    <property type="entry name" value="NUCLEOTIDE KINASE"/>
    <property type="match status" value="1"/>
</dbReference>
<keyword evidence="3" id="KW-0547">Nucleotide-binding</keyword>
<dbReference type="SUPFAM" id="SSF52540">
    <property type="entry name" value="P-loop containing nucleoside triphosphate hydrolases"/>
    <property type="match status" value="2"/>
</dbReference>
<evidence type="ECO:0000313" key="5">
    <source>
        <dbReference type="EMBL" id="KAF5920978.1"/>
    </source>
</evidence>
<comment type="similarity">
    <text evidence="1">Belongs to the adenylate kinase family.</text>
</comment>